<dbReference type="EMBL" id="SJPP01000001">
    <property type="protein sequence ID" value="TWU12671.1"/>
    <property type="molecule type" value="Genomic_DNA"/>
</dbReference>
<organism evidence="2 3">
    <name type="scientific">Symmachiella macrocystis</name>
    <dbReference type="NCBI Taxonomy" id="2527985"/>
    <lineage>
        <taxon>Bacteria</taxon>
        <taxon>Pseudomonadati</taxon>
        <taxon>Planctomycetota</taxon>
        <taxon>Planctomycetia</taxon>
        <taxon>Planctomycetales</taxon>
        <taxon>Planctomycetaceae</taxon>
        <taxon>Symmachiella</taxon>
    </lineage>
</organism>
<dbReference type="InterPro" id="IPR018958">
    <property type="entry name" value="Knr4/Smi1-like_dom"/>
</dbReference>
<dbReference type="Pfam" id="PF09346">
    <property type="entry name" value="SMI1_KNR4"/>
    <property type="match status" value="1"/>
</dbReference>
<proteinExistence type="predicted"/>
<dbReference type="SMART" id="SM00860">
    <property type="entry name" value="SMI1_KNR4"/>
    <property type="match status" value="1"/>
</dbReference>
<evidence type="ECO:0000313" key="3">
    <source>
        <dbReference type="Proteomes" id="UP000320735"/>
    </source>
</evidence>
<dbReference type="Gene3D" id="3.40.1580.10">
    <property type="entry name" value="SMI1/KNR4-like"/>
    <property type="match status" value="1"/>
</dbReference>
<evidence type="ECO:0000259" key="1">
    <source>
        <dbReference type="SMART" id="SM00860"/>
    </source>
</evidence>
<protein>
    <submittedName>
        <fullName evidence="2">SMI1 / KNR4 family protein</fullName>
    </submittedName>
</protein>
<dbReference type="SUPFAM" id="SSF160631">
    <property type="entry name" value="SMI1/KNR4-like"/>
    <property type="match status" value="1"/>
</dbReference>
<sequence>MSLEYLKAKVQDSGINIRPPLSIEEVREFEAQAGISLPADYVEFITTIANGGFSPCRLSPLADWHYRYDIKRPQPEICLTQPCIITPDAVQHGEKWIDVQNVDRYEERWDNNEWAPLVGTICIAELGCGWVYSLIINGPFVGRIFAYGGGAFLPPQFVEEGTFTDWIESSVDKIVDGKHLYFLDGKV</sequence>
<dbReference type="Proteomes" id="UP000320735">
    <property type="component" value="Unassembled WGS sequence"/>
</dbReference>
<comment type="caution">
    <text evidence="2">The sequence shown here is derived from an EMBL/GenBank/DDBJ whole genome shotgun (WGS) entry which is preliminary data.</text>
</comment>
<dbReference type="RefSeq" id="WP_146370109.1">
    <property type="nucleotide sequence ID" value="NZ_SJPP01000001.1"/>
</dbReference>
<reference evidence="2 3" key="1">
    <citation type="submission" date="2019-02" db="EMBL/GenBank/DDBJ databases">
        <title>Deep-cultivation of Planctomycetes and their phenomic and genomic characterization uncovers novel biology.</title>
        <authorList>
            <person name="Wiegand S."/>
            <person name="Jogler M."/>
            <person name="Boedeker C."/>
            <person name="Pinto D."/>
            <person name="Vollmers J."/>
            <person name="Rivas-Marin E."/>
            <person name="Kohn T."/>
            <person name="Peeters S.H."/>
            <person name="Heuer A."/>
            <person name="Rast P."/>
            <person name="Oberbeckmann S."/>
            <person name="Bunk B."/>
            <person name="Jeske O."/>
            <person name="Meyerdierks A."/>
            <person name="Storesund J.E."/>
            <person name="Kallscheuer N."/>
            <person name="Luecker S."/>
            <person name="Lage O.M."/>
            <person name="Pohl T."/>
            <person name="Merkel B.J."/>
            <person name="Hornburger P."/>
            <person name="Mueller R.-W."/>
            <person name="Bruemmer F."/>
            <person name="Labrenz M."/>
            <person name="Spormann A.M."/>
            <person name="Op Den Camp H."/>
            <person name="Overmann J."/>
            <person name="Amann R."/>
            <person name="Jetten M.S.M."/>
            <person name="Mascher T."/>
            <person name="Medema M.H."/>
            <person name="Devos D.P."/>
            <person name="Kaster A.-K."/>
            <person name="Ovreas L."/>
            <person name="Rohde M."/>
            <person name="Galperin M.Y."/>
            <person name="Jogler C."/>
        </authorList>
    </citation>
    <scope>NUCLEOTIDE SEQUENCE [LARGE SCALE GENOMIC DNA]</scope>
    <source>
        <strain evidence="2 3">CA54</strain>
    </source>
</reference>
<dbReference type="OrthoDB" id="1190024at2"/>
<gene>
    <name evidence="2" type="ORF">CA54_14950</name>
</gene>
<dbReference type="AlphaFoldDB" id="A0A5C6BMJ0"/>
<evidence type="ECO:0000313" key="2">
    <source>
        <dbReference type="EMBL" id="TWU12671.1"/>
    </source>
</evidence>
<dbReference type="InterPro" id="IPR037883">
    <property type="entry name" value="Knr4/Smi1-like_sf"/>
</dbReference>
<keyword evidence="3" id="KW-1185">Reference proteome</keyword>
<accession>A0A5C6BMJ0</accession>
<name>A0A5C6BMJ0_9PLAN</name>
<feature type="domain" description="Knr4/Smi1-like" evidence="1">
    <location>
        <begin position="20"/>
        <end position="169"/>
    </location>
</feature>